<dbReference type="PANTHER" id="PTHR18945">
    <property type="entry name" value="NEUROTRANSMITTER GATED ION CHANNEL"/>
    <property type="match status" value="1"/>
</dbReference>
<accession>A0A5B8MTE2</accession>
<name>A0A5B8MTE2_9CHLO</name>
<keyword evidence="4 5" id="KW-0472">Membrane</keyword>
<dbReference type="InterPro" id="IPR036719">
    <property type="entry name" value="Neuro-gated_channel_TM_sf"/>
</dbReference>
<feature type="domain" description="Neurotransmitter-gated ion-channel ligand-binding" evidence="7">
    <location>
        <begin position="105"/>
        <end position="272"/>
    </location>
</feature>
<keyword evidence="9" id="KW-1185">Reference proteome</keyword>
<evidence type="ECO:0000256" key="2">
    <source>
        <dbReference type="ARBA" id="ARBA00022692"/>
    </source>
</evidence>
<feature type="signal peptide" evidence="6">
    <location>
        <begin position="1"/>
        <end position="32"/>
    </location>
</feature>
<evidence type="ECO:0000256" key="1">
    <source>
        <dbReference type="ARBA" id="ARBA00004141"/>
    </source>
</evidence>
<dbReference type="InterPro" id="IPR038050">
    <property type="entry name" value="Neuro_actylchol_rec"/>
</dbReference>
<protein>
    <recommendedName>
        <fullName evidence="7">Neurotransmitter-gated ion-channel ligand-binding domain-containing protein</fullName>
    </recommendedName>
</protein>
<proteinExistence type="predicted"/>
<dbReference type="Gene3D" id="1.20.58.390">
    <property type="entry name" value="Neurotransmitter-gated ion-channel transmembrane domain"/>
    <property type="match status" value="1"/>
</dbReference>
<dbReference type="SUPFAM" id="SSF63712">
    <property type="entry name" value="Nicotinic receptor ligand binding domain-like"/>
    <property type="match status" value="1"/>
</dbReference>
<reference evidence="8 9" key="1">
    <citation type="submission" date="2018-07" db="EMBL/GenBank/DDBJ databases">
        <title>The complete nuclear genome of the prasinophyte Chloropicon primus (CCMP1205).</title>
        <authorList>
            <person name="Pombert J.-F."/>
            <person name="Otis C."/>
            <person name="Turmel M."/>
            <person name="Lemieux C."/>
        </authorList>
    </citation>
    <scope>NUCLEOTIDE SEQUENCE [LARGE SCALE GENOMIC DNA]</scope>
    <source>
        <strain evidence="8 9">CCMP1205</strain>
    </source>
</reference>
<sequence length="517" mass="57136">MTRFRGGCWWSVAVVAALLALLASSGVAEAAAQNESASEGVASASAVVGEEESSRPRERKVYASLSEAQQALRSHLLENYDRGSMPPYVPPEEEELAGANASAGNTTEPVTVEVGINFHRVLEVDVVKSEVDLLTWMRFVWRDTRLSWDPEDYSGLDKVWFWVEDGAGLAETSEIWTPDIELWNQRESIKTSYSNTFASVDSDGSVFWSRPGNLVVVCKFEGLENFPFDNLICVAELGSWSYSGKFLRLGLFSGTGVSIGGSDTSGEAFSEFKLDNATAELIVYPPYPADPLADWPVIKYTISFHRSWQPYIRGYLVSQIIFNVIGFACFWMPVASGERLGLAITSMLSAVAADLVVVSKLPGASELTWLQKFSMVSQVFAAYCVLEGVLVSFFYFQTGSDLIPSYLQCFFNRVKPKAKVERTLSGNSSGDSRLQMMTNPLQDSQDTDDVAVIGRSSSFQPRDADDYRSREEAKNNTKWKQYADGIDNFSRVVLPLGYTVIVGVFLGQVTEKHARTL</sequence>
<dbReference type="InterPro" id="IPR036734">
    <property type="entry name" value="Neur_chan_lig-bd_sf"/>
</dbReference>
<keyword evidence="3 5" id="KW-1133">Transmembrane helix</keyword>
<dbReference type="STRING" id="1764295.A0A5B8MTE2"/>
<keyword evidence="6" id="KW-0732">Signal</keyword>
<dbReference type="SUPFAM" id="SSF90112">
    <property type="entry name" value="Neurotransmitter-gated ion-channel transmembrane pore"/>
    <property type="match status" value="1"/>
</dbReference>
<evidence type="ECO:0000256" key="4">
    <source>
        <dbReference type="ARBA" id="ARBA00023136"/>
    </source>
</evidence>
<dbReference type="Proteomes" id="UP000316726">
    <property type="component" value="Chromosome 8"/>
</dbReference>
<dbReference type="Pfam" id="PF02931">
    <property type="entry name" value="Neur_chan_LBD"/>
    <property type="match status" value="1"/>
</dbReference>
<feature type="transmembrane region" description="Helical" evidence="5">
    <location>
        <begin position="312"/>
        <end position="333"/>
    </location>
</feature>
<dbReference type="InterPro" id="IPR006201">
    <property type="entry name" value="Neur_channel"/>
</dbReference>
<feature type="transmembrane region" description="Helical" evidence="5">
    <location>
        <begin position="379"/>
        <end position="396"/>
    </location>
</feature>
<dbReference type="GO" id="GO:0004888">
    <property type="term" value="F:transmembrane signaling receptor activity"/>
    <property type="evidence" value="ECO:0007669"/>
    <property type="project" value="InterPro"/>
</dbReference>
<feature type="transmembrane region" description="Helical" evidence="5">
    <location>
        <begin position="340"/>
        <end position="359"/>
    </location>
</feature>
<organism evidence="8 9">
    <name type="scientific">Chloropicon primus</name>
    <dbReference type="NCBI Taxonomy" id="1764295"/>
    <lineage>
        <taxon>Eukaryota</taxon>
        <taxon>Viridiplantae</taxon>
        <taxon>Chlorophyta</taxon>
        <taxon>Chloropicophyceae</taxon>
        <taxon>Chloropicales</taxon>
        <taxon>Chloropicaceae</taxon>
        <taxon>Chloropicon</taxon>
    </lineage>
</organism>
<comment type="subcellular location">
    <subcellularLocation>
        <location evidence="1">Membrane</location>
        <topology evidence="1">Multi-pass membrane protein</topology>
    </subcellularLocation>
</comment>
<keyword evidence="2 5" id="KW-0812">Transmembrane</keyword>
<dbReference type="GO" id="GO:0016020">
    <property type="term" value="C:membrane"/>
    <property type="evidence" value="ECO:0007669"/>
    <property type="project" value="UniProtKB-SubCell"/>
</dbReference>
<dbReference type="AlphaFoldDB" id="A0A5B8MTE2"/>
<evidence type="ECO:0000256" key="5">
    <source>
        <dbReference type="SAM" id="Phobius"/>
    </source>
</evidence>
<gene>
    <name evidence="8" type="ORF">A3770_08p52080</name>
</gene>
<evidence type="ECO:0000313" key="9">
    <source>
        <dbReference type="Proteomes" id="UP000316726"/>
    </source>
</evidence>
<dbReference type="OrthoDB" id="5975154at2759"/>
<dbReference type="GO" id="GO:0005230">
    <property type="term" value="F:extracellular ligand-gated monoatomic ion channel activity"/>
    <property type="evidence" value="ECO:0007669"/>
    <property type="project" value="InterPro"/>
</dbReference>
<feature type="chain" id="PRO_5022690431" description="Neurotransmitter-gated ion-channel ligand-binding domain-containing protein" evidence="6">
    <location>
        <begin position="33"/>
        <end position="517"/>
    </location>
</feature>
<dbReference type="CDD" id="cd18989">
    <property type="entry name" value="LGIC_ECD_cation"/>
    <property type="match status" value="1"/>
</dbReference>
<evidence type="ECO:0000256" key="6">
    <source>
        <dbReference type="SAM" id="SignalP"/>
    </source>
</evidence>
<dbReference type="Gene3D" id="2.70.170.10">
    <property type="entry name" value="Neurotransmitter-gated ion-channel ligand-binding domain"/>
    <property type="match status" value="1"/>
</dbReference>
<dbReference type="EMBL" id="CP031041">
    <property type="protein sequence ID" value="QDZ22690.1"/>
    <property type="molecule type" value="Genomic_DNA"/>
</dbReference>
<evidence type="ECO:0000259" key="7">
    <source>
        <dbReference type="Pfam" id="PF02931"/>
    </source>
</evidence>
<dbReference type="InterPro" id="IPR006202">
    <property type="entry name" value="Neur_chan_lig-bd"/>
</dbReference>
<evidence type="ECO:0000256" key="3">
    <source>
        <dbReference type="ARBA" id="ARBA00022989"/>
    </source>
</evidence>
<evidence type="ECO:0000313" key="8">
    <source>
        <dbReference type="EMBL" id="QDZ22690.1"/>
    </source>
</evidence>